<organism evidence="1 2">
    <name type="scientific">Trichonephila inaurata madagascariensis</name>
    <dbReference type="NCBI Taxonomy" id="2747483"/>
    <lineage>
        <taxon>Eukaryota</taxon>
        <taxon>Metazoa</taxon>
        <taxon>Ecdysozoa</taxon>
        <taxon>Arthropoda</taxon>
        <taxon>Chelicerata</taxon>
        <taxon>Arachnida</taxon>
        <taxon>Araneae</taxon>
        <taxon>Araneomorphae</taxon>
        <taxon>Entelegynae</taxon>
        <taxon>Araneoidea</taxon>
        <taxon>Nephilidae</taxon>
        <taxon>Trichonephila</taxon>
        <taxon>Trichonephila inaurata</taxon>
    </lineage>
</organism>
<proteinExistence type="predicted"/>
<gene>
    <name evidence="1" type="ORF">TNIN_177431</name>
</gene>
<keyword evidence="2" id="KW-1185">Reference proteome</keyword>
<name>A0A8X7CNZ7_9ARAC</name>
<comment type="caution">
    <text evidence="1">The sequence shown here is derived from an EMBL/GenBank/DDBJ whole genome shotgun (WGS) entry which is preliminary data.</text>
</comment>
<reference evidence="1" key="1">
    <citation type="submission" date="2020-08" db="EMBL/GenBank/DDBJ databases">
        <title>Multicomponent nature underlies the extraordinary mechanical properties of spider dragline silk.</title>
        <authorList>
            <person name="Kono N."/>
            <person name="Nakamura H."/>
            <person name="Mori M."/>
            <person name="Yoshida Y."/>
            <person name="Ohtoshi R."/>
            <person name="Malay A.D."/>
            <person name="Moran D.A.P."/>
            <person name="Tomita M."/>
            <person name="Numata K."/>
            <person name="Arakawa K."/>
        </authorList>
    </citation>
    <scope>NUCLEOTIDE SEQUENCE</scope>
</reference>
<evidence type="ECO:0000313" key="1">
    <source>
        <dbReference type="EMBL" id="GFY75051.1"/>
    </source>
</evidence>
<dbReference type="Proteomes" id="UP000886998">
    <property type="component" value="Unassembled WGS sequence"/>
</dbReference>
<dbReference type="AlphaFoldDB" id="A0A8X7CNZ7"/>
<evidence type="ECO:0000313" key="2">
    <source>
        <dbReference type="Proteomes" id="UP000886998"/>
    </source>
</evidence>
<protein>
    <submittedName>
        <fullName evidence="1">Uncharacterized protein</fullName>
    </submittedName>
</protein>
<dbReference type="EMBL" id="BMAV01021115">
    <property type="protein sequence ID" value="GFY75051.1"/>
    <property type="molecule type" value="Genomic_DNA"/>
</dbReference>
<sequence>MEFIRFMRGSLRGRFTKIATALAEEIPSDPAELKAKLDIIVQVHEKFELLKEEYYKTVPDFEEMEIILVEMDDEIQKIEAYWGTVSATLLHIRLVSAKLLVLQSSHPLGLLEPIIAKAKTTVVAQDYLERNFTIRTLPAKGSQYLEAISVPRCVLSTSVKSIVV</sequence>
<accession>A0A8X7CNZ7</accession>